<dbReference type="Proteomes" id="UP000654075">
    <property type="component" value="Unassembled WGS sequence"/>
</dbReference>
<evidence type="ECO:0000313" key="2">
    <source>
        <dbReference type="EMBL" id="CAE8600631.1"/>
    </source>
</evidence>
<protein>
    <recommendedName>
        <fullName evidence="1">Dynein heavy chain linker domain-containing protein</fullName>
    </recommendedName>
</protein>
<feature type="domain" description="Dynein heavy chain linker" evidence="1">
    <location>
        <begin position="1"/>
        <end position="85"/>
    </location>
</feature>
<evidence type="ECO:0000313" key="3">
    <source>
        <dbReference type="Proteomes" id="UP000654075"/>
    </source>
</evidence>
<dbReference type="AlphaFoldDB" id="A0A813ES92"/>
<dbReference type="Pfam" id="PF08393">
    <property type="entry name" value="DHC_N2"/>
    <property type="match status" value="1"/>
</dbReference>
<name>A0A813ES92_POLGL</name>
<organism evidence="2 3">
    <name type="scientific">Polarella glacialis</name>
    <name type="common">Dinoflagellate</name>
    <dbReference type="NCBI Taxonomy" id="89957"/>
    <lineage>
        <taxon>Eukaryota</taxon>
        <taxon>Sar</taxon>
        <taxon>Alveolata</taxon>
        <taxon>Dinophyceae</taxon>
        <taxon>Suessiales</taxon>
        <taxon>Suessiaceae</taxon>
        <taxon>Polarella</taxon>
    </lineage>
</organism>
<gene>
    <name evidence="2" type="ORF">PGLA1383_LOCUS18943</name>
</gene>
<dbReference type="EMBL" id="CAJNNV010012322">
    <property type="protein sequence ID" value="CAE8600631.1"/>
    <property type="molecule type" value="Genomic_DNA"/>
</dbReference>
<dbReference type="OrthoDB" id="408688at2759"/>
<comment type="caution">
    <text evidence="2">The sequence shown here is derived from an EMBL/GenBank/DDBJ whole genome shotgun (WGS) entry which is preliminary data.</text>
</comment>
<proteinExistence type="predicted"/>
<evidence type="ECO:0000259" key="1">
    <source>
        <dbReference type="Pfam" id="PF08393"/>
    </source>
</evidence>
<accession>A0A813ES92</accession>
<dbReference type="InterPro" id="IPR013602">
    <property type="entry name" value="Dynein_heavy_linker"/>
</dbReference>
<feature type="non-terminal residue" evidence="2">
    <location>
        <position position="1"/>
    </location>
</feature>
<keyword evidence="3" id="KW-1185">Reference proteome</keyword>
<feature type="non-terminal residue" evidence="2">
    <location>
        <position position="86"/>
    </location>
</feature>
<sequence length="86" mass="9878">VIVSLRNPGLRDRHLVLIGEAIEQNIQASQMKDISLKSMNERYPFVAHLAQIQAISETAAKEMVIEGDLRRFQEQWGKMPFKVFPI</sequence>
<dbReference type="Gene3D" id="1.10.287.2620">
    <property type="match status" value="1"/>
</dbReference>
<reference evidence="2" key="1">
    <citation type="submission" date="2021-02" db="EMBL/GenBank/DDBJ databases">
        <authorList>
            <person name="Dougan E. K."/>
            <person name="Rhodes N."/>
            <person name="Thang M."/>
            <person name="Chan C."/>
        </authorList>
    </citation>
    <scope>NUCLEOTIDE SEQUENCE</scope>
</reference>